<sequence>MTPNEFRNNRQLGLRGFFIVVLIEMKAFWNNKNILYSKVLTPIFYFLFLTVGIKQSMDNFEYQGQNVNYIQYTTIGIFGILIISQMSQAVYRTVIDKRWGLLPIKLFNGIRPKYYVIGMSTFPLISVFIQVLIVYSLSVAIQNSISFYSFIIIVFFSLICLIFWTSLGIIISLMVKNYQQRDILLSVLYLPISFTAPTFYSLDHAPIYILVLSHLNPLTYQLNAMRSVVFGNINFQMIGITLALSLLMYLFAVFLIKRAPLLSEEK</sequence>
<comment type="similarity">
    <text evidence="5">Belongs to the ABC-2 integral membrane protein family.</text>
</comment>
<dbReference type="AlphaFoldDB" id="A0A410DBN6"/>
<dbReference type="PIRSF" id="PIRSF006648">
    <property type="entry name" value="DrrB"/>
    <property type="match status" value="1"/>
</dbReference>
<organism evidence="7 10">
    <name type="scientific">Sporolactobacillus terrae</name>
    <dbReference type="NCBI Taxonomy" id="269673"/>
    <lineage>
        <taxon>Bacteria</taxon>
        <taxon>Bacillati</taxon>
        <taxon>Bacillota</taxon>
        <taxon>Bacilli</taxon>
        <taxon>Bacillales</taxon>
        <taxon>Sporolactobacillaceae</taxon>
        <taxon>Sporolactobacillus</taxon>
    </lineage>
</organism>
<dbReference type="RefSeq" id="WP_028976543.1">
    <property type="nucleotide sequence ID" value="NZ_AP021853.1"/>
</dbReference>
<evidence type="ECO:0000313" key="8">
    <source>
        <dbReference type="EMBL" id="QAA23523.1"/>
    </source>
</evidence>
<dbReference type="GO" id="GO:0140359">
    <property type="term" value="F:ABC-type transporter activity"/>
    <property type="evidence" value="ECO:0007669"/>
    <property type="project" value="InterPro"/>
</dbReference>
<dbReference type="EMBL" id="AP021853">
    <property type="protein sequence ID" value="BBO00002.1"/>
    <property type="molecule type" value="Genomic_DNA"/>
</dbReference>
<keyword evidence="9" id="KW-1185">Reference proteome</keyword>
<feature type="transmembrane region" description="Helical" evidence="5">
    <location>
        <begin position="114"/>
        <end position="135"/>
    </location>
</feature>
<evidence type="ECO:0000256" key="5">
    <source>
        <dbReference type="RuleBase" id="RU361157"/>
    </source>
</evidence>
<proteinExistence type="inferred from homology"/>
<reference evidence="7 10" key="2">
    <citation type="submission" date="2019-09" db="EMBL/GenBank/DDBJ databases">
        <title>Complete genome sequence of Sporolactobacillus terrae 70-3.</title>
        <authorList>
            <person name="Tanaka N."/>
            <person name="Shiwa Y."/>
            <person name="Fujita N."/>
            <person name="Tanasupawat S."/>
        </authorList>
    </citation>
    <scope>NUCLEOTIDE SEQUENCE [LARGE SCALE GENOMIC DNA]</scope>
    <source>
        <strain evidence="7 10">70-3</strain>
    </source>
</reference>
<dbReference type="GO" id="GO:0043190">
    <property type="term" value="C:ATP-binding cassette (ABC) transporter complex"/>
    <property type="evidence" value="ECO:0007669"/>
    <property type="project" value="InterPro"/>
</dbReference>
<keyword evidence="5" id="KW-0813">Transport</keyword>
<keyword evidence="2 5" id="KW-0812">Transmembrane</keyword>
<comment type="subcellular location">
    <subcellularLocation>
        <location evidence="5">Cell membrane</location>
        <topology evidence="5">Multi-pass membrane protein</topology>
    </subcellularLocation>
    <subcellularLocation>
        <location evidence="1">Membrane</location>
        <topology evidence="1">Multi-pass membrane protein</topology>
    </subcellularLocation>
</comment>
<dbReference type="Proteomes" id="UP000285882">
    <property type="component" value="Chromosome"/>
</dbReference>
<dbReference type="PANTHER" id="PTHR43229">
    <property type="entry name" value="NODULATION PROTEIN J"/>
    <property type="match status" value="1"/>
</dbReference>
<evidence type="ECO:0000313" key="10">
    <source>
        <dbReference type="Proteomes" id="UP000326951"/>
    </source>
</evidence>
<feature type="transmembrane region" description="Helical" evidence="5">
    <location>
        <begin position="235"/>
        <end position="256"/>
    </location>
</feature>
<feature type="transmembrane region" description="Helical" evidence="5">
    <location>
        <begin position="147"/>
        <end position="171"/>
    </location>
</feature>
<evidence type="ECO:0000256" key="2">
    <source>
        <dbReference type="ARBA" id="ARBA00022692"/>
    </source>
</evidence>
<dbReference type="InterPro" id="IPR047817">
    <property type="entry name" value="ABC2_TM_bact-type"/>
</dbReference>
<dbReference type="InterPro" id="IPR051784">
    <property type="entry name" value="Nod_factor_ABC_transporter"/>
</dbReference>
<dbReference type="PROSITE" id="PS51012">
    <property type="entry name" value="ABC_TM2"/>
    <property type="match status" value="1"/>
</dbReference>
<dbReference type="Proteomes" id="UP000326951">
    <property type="component" value="Chromosome"/>
</dbReference>
<dbReference type="PANTHER" id="PTHR43229:SF3">
    <property type="entry name" value="ABC-TYPE MULTIDRUG TRANSPORT SYSTEM, PERMEASE COMPONENT"/>
    <property type="match status" value="1"/>
</dbReference>
<evidence type="ECO:0000313" key="7">
    <source>
        <dbReference type="EMBL" id="BBO00002.1"/>
    </source>
</evidence>
<accession>A0A410DBN6</accession>
<keyword evidence="3 5" id="KW-1133">Transmembrane helix</keyword>
<keyword evidence="4 5" id="KW-0472">Membrane</keyword>
<feature type="transmembrane region" description="Helical" evidence="5">
    <location>
        <begin position="183"/>
        <end position="202"/>
    </location>
</feature>
<evidence type="ECO:0000313" key="9">
    <source>
        <dbReference type="Proteomes" id="UP000285882"/>
    </source>
</evidence>
<gene>
    <name evidence="8" type="ORF">C0674_13440</name>
    <name evidence="7" type="ORF">St703_27060</name>
</gene>
<evidence type="ECO:0000256" key="1">
    <source>
        <dbReference type="ARBA" id="ARBA00004141"/>
    </source>
</evidence>
<feature type="transmembrane region" description="Helical" evidence="5">
    <location>
        <begin position="36"/>
        <end position="57"/>
    </location>
</feature>
<feature type="domain" description="ABC transmembrane type-2" evidence="6">
    <location>
        <begin position="33"/>
        <end position="259"/>
    </location>
</feature>
<dbReference type="Pfam" id="PF01061">
    <property type="entry name" value="ABC2_membrane"/>
    <property type="match status" value="1"/>
</dbReference>
<dbReference type="InterPro" id="IPR000412">
    <property type="entry name" value="ABC_2_transport"/>
</dbReference>
<evidence type="ECO:0000259" key="6">
    <source>
        <dbReference type="PROSITE" id="PS51012"/>
    </source>
</evidence>
<keyword evidence="5" id="KW-1003">Cell membrane</keyword>
<dbReference type="EMBL" id="CP025688">
    <property type="protein sequence ID" value="QAA23523.1"/>
    <property type="molecule type" value="Genomic_DNA"/>
</dbReference>
<name>A0A410DBN6_9BACL</name>
<evidence type="ECO:0000256" key="3">
    <source>
        <dbReference type="ARBA" id="ARBA00022989"/>
    </source>
</evidence>
<evidence type="ECO:0000256" key="4">
    <source>
        <dbReference type="ARBA" id="ARBA00023136"/>
    </source>
</evidence>
<feature type="transmembrane region" description="Helical" evidence="5">
    <location>
        <begin position="69"/>
        <end position="94"/>
    </location>
</feature>
<protein>
    <recommendedName>
        <fullName evidence="5">Transport permease protein</fullName>
    </recommendedName>
</protein>
<dbReference type="InterPro" id="IPR013525">
    <property type="entry name" value="ABC2_TM"/>
</dbReference>
<reference evidence="8 9" key="1">
    <citation type="submission" date="2018-01" db="EMBL/GenBank/DDBJ databases">
        <title>Complete genome sequencing of Sporolactobacillus terrae DLG3.</title>
        <authorList>
            <person name="Nam Y.-D."/>
            <person name="Kang J."/>
            <person name="Chung W.-H."/>
        </authorList>
    </citation>
    <scope>NUCLEOTIDE SEQUENCE [LARGE SCALE GENOMIC DNA]</scope>
    <source>
        <strain evidence="8 9">DLG3</strain>
    </source>
</reference>